<comment type="caution">
    <text evidence="4">The sequence shown here is derived from an EMBL/GenBank/DDBJ whole genome shotgun (WGS) entry which is preliminary data.</text>
</comment>
<dbReference type="PANTHER" id="PTHR43877">
    <property type="entry name" value="AMINOALKYLPHOSPHONATE N-ACETYLTRANSFERASE-RELATED-RELATED"/>
    <property type="match status" value="1"/>
</dbReference>
<keyword evidence="2" id="KW-0012">Acyltransferase</keyword>
<dbReference type="EMBL" id="JAEHHL010000009">
    <property type="protein sequence ID" value="MBK0400489.1"/>
    <property type="molecule type" value="Genomic_DNA"/>
</dbReference>
<gene>
    <name evidence="4" type="ORF">H0I76_14910</name>
</gene>
<accession>A0A8J7M8F2</accession>
<organism evidence="4 5">
    <name type="scientific">Thermohalobaculum xanthum</name>
    <dbReference type="NCBI Taxonomy" id="2753746"/>
    <lineage>
        <taxon>Bacteria</taxon>
        <taxon>Pseudomonadati</taxon>
        <taxon>Pseudomonadota</taxon>
        <taxon>Alphaproteobacteria</taxon>
        <taxon>Rhodobacterales</taxon>
        <taxon>Paracoccaceae</taxon>
        <taxon>Thermohalobaculum</taxon>
    </lineage>
</organism>
<proteinExistence type="predicted"/>
<name>A0A8J7M8F2_9RHOB</name>
<feature type="domain" description="N-acetyltransferase" evidence="3">
    <location>
        <begin position="35"/>
        <end position="176"/>
    </location>
</feature>
<keyword evidence="1" id="KW-0808">Transferase</keyword>
<dbReference type="PROSITE" id="PS51186">
    <property type="entry name" value="GNAT"/>
    <property type="match status" value="1"/>
</dbReference>
<dbReference type="InterPro" id="IPR000182">
    <property type="entry name" value="GNAT_dom"/>
</dbReference>
<evidence type="ECO:0000313" key="4">
    <source>
        <dbReference type="EMBL" id="MBK0400489.1"/>
    </source>
</evidence>
<dbReference type="Gene3D" id="3.40.630.30">
    <property type="match status" value="1"/>
</dbReference>
<evidence type="ECO:0000256" key="2">
    <source>
        <dbReference type="ARBA" id="ARBA00023315"/>
    </source>
</evidence>
<sequence>MLASRDVPLAEVLAELERREGVSGVAEKAARGPGVSVRRVSDEAGIARCLAIRELVFIEEQAVPAELEVDGLDPRCRHYLATLGAEPVGAARVLPQDGRAKIQRVAVVPAARGQGVGLAIMQRILDDLAHEPGMAEAWLESQIHAVAFYEALGFVAEGEEFLDAGIPHLTMRKKLSAG</sequence>
<reference evidence="4" key="1">
    <citation type="submission" date="2020-12" db="EMBL/GenBank/DDBJ databases">
        <title>Bacterial taxonomy.</title>
        <authorList>
            <person name="Pan X."/>
        </authorList>
    </citation>
    <scope>NUCLEOTIDE SEQUENCE</scope>
    <source>
        <strain evidence="4">M0105</strain>
    </source>
</reference>
<dbReference type="GO" id="GO:0016747">
    <property type="term" value="F:acyltransferase activity, transferring groups other than amino-acyl groups"/>
    <property type="evidence" value="ECO:0007669"/>
    <property type="project" value="InterPro"/>
</dbReference>
<dbReference type="AlphaFoldDB" id="A0A8J7M8F2"/>
<evidence type="ECO:0000256" key="1">
    <source>
        <dbReference type="ARBA" id="ARBA00022679"/>
    </source>
</evidence>
<dbReference type="InterPro" id="IPR050832">
    <property type="entry name" value="Bact_Acetyltransf"/>
</dbReference>
<evidence type="ECO:0000313" key="5">
    <source>
        <dbReference type="Proteomes" id="UP000655420"/>
    </source>
</evidence>
<dbReference type="SUPFAM" id="SSF55729">
    <property type="entry name" value="Acyl-CoA N-acyltransferases (Nat)"/>
    <property type="match status" value="1"/>
</dbReference>
<dbReference type="Pfam" id="PF13673">
    <property type="entry name" value="Acetyltransf_10"/>
    <property type="match status" value="1"/>
</dbReference>
<keyword evidence="5" id="KW-1185">Reference proteome</keyword>
<dbReference type="InterPro" id="IPR016181">
    <property type="entry name" value="Acyl_CoA_acyltransferase"/>
</dbReference>
<dbReference type="PANTHER" id="PTHR43877:SF2">
    <property type="entry name" value="AMINOALKYLPHOSPHONATE N-ACETYLTRANSFERASE-RELATED"/>
    <property type="match status" value="1"/>
</dbReference>
<dbReference type="Proteomes" id="UP000655420">
    <property type="component" value="Unassembled WGS sequence"/>
</dbReference>
<evidence type="ECO:0000259" key="3">
    <source>
        <dbReference type="PROSITE" id="PS51186"/>
    </source>
</evidence>
<protein>
    <submittedName>
        <fullName evidence="4">GNAT family N-acetyltransferase</fullName>
    </submittedName>
</protein>
<dbReference type="CDD" id="cd04301">
    <property type="entry name" value="NAT_SF"/>
    <property type="match status" value="1"/>
</dbReference>